<feature type="compositionally biased region" description="Polar residues" evidence="14">
    <location>
        <begin position="202"/>
        <end position="214"/>
    </location>
</feature>
<evidence type="ECO:0000256" key="9">
    <source>
        <dbReference type="ARBA" id="ARBA00022842"/>
    </source>
</evidence>
<dbReference type="AlphaFoldDB" id="A0A2N3MZM1"/>
<feature type="region of interest" description="Disordered" evidence="14">
    <location>
        <begin position="526"/>
        <end position="546"/>
    </location>
</feature>
<organism evidence="16 17">
    <name type="scientific">Lomentospora prolificans</name>
    <dbReference type="NCBI Taxonomy" id="41688"/>
    <lineage>
        <taxon>Eukaryota</taxon>
        <taxon>Fungi</taxon>
        <taxon>Dikarya</taxon>
        <taxon>Ascomycota</taxon>
        <taxon>Pezizomycotina</taxon>
        <taxon>Sordariomycetes</taxon>
        <taxon>Hypocreomycetidae</taxon>
        <taxon>Microascales</taxon>
        <taxon>Microascaceae</taxon>
        <taxon>Lomentospora</taxon>
    </lineage>
</organism>
<evidence type="ECO:0000256" key="5">
    <source>
        <dbReference type="ARBA" id="ARBA00022723"/>
    </source>
</evidence>
<comment type="subcellular location">
    <subcellularLocation>
        <location evidence="2">Nucleus</location>
    </subcellularLocation>
</comment>
<feature type="compositionally biased region" description="Basic and acidic residues" evidence="14">
    <location>
        <begin position="54"/>
        <end position="63"/>
    </location>
</feature>
<feature type="compositionally biased region" description="Basic residues" evidence="14">
    <location>
        <begin position="182"/>
        <end position="198"/>
    </location>
</feature>
<evidence type="ECO:0000256" key="11">
    <source>
        <dbReference type="ARBA" id="ARBA00023204"/>
    </source>
</evidence>
<dbReference type="STRING" id="41688.A0A2N3MZM1"/>
<dbReference type="GO" id="GO:0046872">
    <property type="term" value="F:metal ion binding"/>
    <property type="evidence" value="ECO:0007669"/>
    <property type="project" value="UniProtKB-KW"/>
</dbReference>
<keyword evidence="8" id="KW-0378">Hydrolase</keyword>
<comment type="cofactor">
    <cofactor evidence="1">
        <name>Mg(2+)</name>
        <dbReference type="ChEBI" id="CHEBI:18420"/>
    </cofactor>
</comment>
<keyword evidence="17" id="KW-1185">Reference proteome</keyword>
<evidence type="ECO:0000256" key="7">
    <source>
        <dbReference type="ARBA" id="ARBA00022763"/>
    </source>
</evidence>
<dbReference type="GO" id="GO:0008821">
    <property type="term" value="F:crossover junction DNA endonuclease activity"/>
    <property type="evidence" value="ECO:0007669"/>
    <property type="project" value="TreeGrafter"/>
</dbReference>
<protein>
    <recommendedName>
        <fullName evidence="15">ERCC4 domain-containing protein</fullName>
    </recommendedName>
</protein>
<feature type="compositionally biased region" description="Polar residues" evidence="14">
    <location>
        <begin position="90"/>
        <end position="100"/>
    </location>
</feature>
<keyword evidence="5" id="KW-0479">Metal-binding</keyword>
<keyword evidence="9" id="KW-0460">Magnesium</keyword>
<dbReference type="GO" id="GO:0005634">
    <property type="term" value="C:nucleus"/>
    <property type="evidence" value="ECO:0007669"/>
    <property type="project" value="UniProtKB-SubCell"/>
</dbReference>
<dbReference type="PANTHER" id="PTHR21077">
    <property type="entry name" value="EME1 PROTEIN"/>
    <property type="match status" value="1"/>
</dbReference>
<dbReference type="Gene3D" id="1.10.150.670">
    <property type="entry name" value="Crossover junction endonuclease EME1, DNA-binding domain"/>
    <property type="match status" value="1"/>
</dbReference>
<dbReference type="CDD" id="cd20085">
    <property type="entry name" value="XPF_nuclease_Mms4"/>
    <property type="match status" value="1"/>
</dbReference>
<gene>
    <name evidence="16" type="ORF">jhhlp_008123</name>
</gene>
<evidence type="ECO:0000256" key="13">
    <source>
        <dbReference type="ARBA" id="ARBA00023254"/>
    </source>
</evidence>
<name>A0A2N3MZM1_9PEZI</name>
<keyword evidence="12" id="KW-0539">Nucleus</keyword>
<dbReference type="EMBL" id="NLAX01001584">
    <property type="protein sequence ID" value="PKS05605.1"/>
    <property type="molecule type" value="Genomic_DNA"/>
</dbReference>
<feature type="compositionally biased region" description="Polar residues" evidence="14">
    <location>
        <begin position="116"/>
        <end position="127"/>
    </location>
</feature>
<keyword evidence="13" id="KW-0469">Meiosis</keyword>
<feature type="region of interest" description="Disordered" evidence="14">
    <location>
        <begin position="1"/>
        <end position="365"/>
    </location>
</feature>
<evidence type="ECO:0000256" key="3">
    <source>
        <dbReference type="ARBA" id="ARBA00005313"/>
    </source>
</evidence>
<feature type="domain" description="ERCC4" evidence="15">
    <location>
        <begin position="385"/>
        <end position="660"/>
    </location>
</feature>
<dbReference type="Pfam" id="PF02732">
    <property type="entry name" value="ERCC4"/>
    <property type="match status" value="1"/>
</dbReference>
<comment type="caution">
    <text evidence="16">The sequence shown here is derived from an EMBL/GenBank/DDBJ whole genome shotgun (WGS) entry which is preliminary data.</text>
</comment>
<dbReference type="GO" id="GO:0006302">
    <property type="term" value="P:double-strand break repair"/>
    <property type="evidence" value="ECO:0007669"/>
    <property type="project" value="TreeGrafter"/>
</dbReference>
<dbReference type="InParanoid" id="A0A2N3MZM1"/>
<dbReference type="GO" id="GO:0048476">
    <property type="term" value="C:Holliday junction resolvase complex"/>
    <property type="evidence" value="ECO:0007669"/>
    <property type="project" value="InterPro"/>
</dbReference>
<feature type="compositionally biased region" description="Low complexity" evidence="14">
    <location>
        <begin position="526"/>
        <end position="538"/>
    </location>
</feature>
<dbReference type="GO" id="GO:0031573">
    <property type="term" value="P:mitotic intra-S DNA damage checkpoint signaling"/>
    <property type="evidence" value="ECO:0007669"/>
    <property type="project" value="TreeGrafter"/>
</dbReference>
<dbReference type="Gene3D" id="3.40.50.10130">
    <property type="match status" value="1"/>
</dbReference>
<evidence type="ECO:0000313" key="17">
    <source>
        <dbReference type="Proteomes" id="UP000233524"/>
    </source>
</evidence>
<evidence type="ECO:0000256" key="6">
    <source>
        <dbReference type="ARBA" id="ARBA00022759"/>
    </source>
</evidence>
<dbReference type="Proteomes" id="UP000233524">
    <property type="component" value="Unassembled WGS sequence"/>
</dbReference>
<dbReference type="FunFam" id="1.10.150.670:FF:000004">
    <property type="entry name" value="Crossover junction endonuclease EME1"/>
    <property type="match status" value="1"/>
</dbReference>
<dbReference type="InterPro" id="IPR047521">
    <property type="entry name" value="XPF_nuclease_EME1_ascomycetes"/>
</dbReference>
<evidence type="ECO:0000256" key="2">
    <source>
        <dbReference type="ARBA" id="ARBA00004123"/>
    </source>
</evidence>
<dbReference type="VEuPathDB" id="FungiDB:jhhlp_008123"/>
<evidence type="ECO:0000256" key="14">
    <source>
        <dbReference type="SAM" id="MobiDB-lite"/>
    </source>
</evidence>
<evidence type="ECO:0000256" key="8">
    <source>
        <dbReference type="ARBA" id="ARBA00022801"/>
    </source>
</evidence>
<reference evidence="16 17" key="1">
    <citation type="journal article" date="2017" name="G3 (Bethesda)">
        <title>First Draft Genome Sequence of the Pathogenic Fungus Lomentospora prolificans (Formerly Scedosporium prolificans).</title>
        <authorList>
            <person name="Luo R."/>
            <person name="Zimin A."/>
            <person name="Workman R."/>
            <person name="Fan Y."/>
            <person name="Pertea G."/>
            <person name="Grossman N."/>
            <person name="Wear M.P."/>
            <person name="Jia B."/>
            <person name="Miller H."/>
            <person name="Casadevall A."/>
            <person name="Timp W."/>
            <person name="Zhang S.X."/>
            <person name="Salzberg S.L."/>
        </authorList>
    </citation>
    <scope>NUCLEOTIDE SEQUENCE [LARGE SCALE GENOMIC DNA]</scope>
    <source>
        <strain evidence="16 17">JHH-5317</strain>
    </source>
</reference>
<dbReference type="InterPro" id="IPR006166">
    <property type="entry name" value="ERCC4_domain"/>
</dbReference>
<evidence type="ECO:0000313" key="16">
    <source>
        <dbReference type="EMBL" id="PKS05605.1"/>
    </source>
</evidence>
<feature type="compositionally biased region" description="Basic and acidic residues" evidence="14">
    <location>
        <begin position="329"/>
        <end position="365"/>
    </location>
</feature>
<evidence type="ECO:0000256" key="12">
    <source>
        <dbReference type="ARBA" id="ARBA00023242"/>
    </source>
</evidence>
<evidence type="ECO:0000259" key="15">
    <source>
        <dbReference type="SMART" id="SM00891"/>
    </source>
</evidence>
<dbReference type="InterPro" id="IPR042530">
    <property type="entry name" value="EME1/EME2_C"/>
</dbReference>
<dbReference type="InterPro" id="IPR033310">
    <property type="entry name" value="Mms4/EME1/EME2"/>
</dbReference>
<sequence length="707" mass="79080">MAGEVISLISSSPPACRNPPPNSPQETRASNTLKRKSDDVFADITERVSNSQQSREDREEKRVYRALTSSPPARRSNMLELSDLSDSSEFPSISKVQTRQGPLRKDPRQMFRRTPSRTAGSLISAQNPAKALGGGTRRHFDDPIELSSTPDFGSKTAFGQIRETTKDRAPVDIDSFSFSPSPRRKTPPRPRRESKVRKEKSCTPQRSTTFSRSNAEARKPLDTPSPISDLSPPRRGKDWDPISSSAPELPARPLQHHVINIDSESEDAVDRRLSSDDSFPDIENIRASANYRAPLPQPSRAKVTSGSRNTATSKPTTRSTSTSTTNTKRTAEERARDKERRDAEREKKKQEREQAKAQKARDKARAAAFAEVNKAKTDKKISAKEMIVDIPSSLGESLTLQTQTLLKELEIEDSLWESPVNQVIRWRRKVRARYDEEKGHYEPIPQRIEKEVFALVVMESDEFVGLCLKEEQRDLDWHVAAMKRHFPDHTLLYLIQGLDPWMRKNRNLRNRQFAAAVRSAAAASSISAGGGSAQPSAPSRRRRPAARTEYVDEDLVESGLLALQVLHGALIHHTNVAVETAQWIVTFTQHISTVPYRRRRDEANASAAAFCMDVGQVRTGEDAADTYVRMLQEITRVTAPVAYGIATECPSVSQLVRHLELGGPLALQDFRKTLNKDGDLSDRTIGQALSKRIHKVFTGRDATSMDV</sequence>
<evidence type="ECO:0000256" key="10">
    <source>
        <dbReference type="ARBA" id="ARBA00023172"/>
    </source>
</evidence>
<dbReference type="OrthoDB" id="343092at2759"/>
<dbReference type="GO" id="GO:0003677">
    <property type="term" value="F:DNA binding"/>
    <property type="evidence" value="ECO:0007669"/>
    <property type="project" value="InterPro"/>
</dbReference>
<evidence type="ECO:0000256" key="4">
    <source>
        <dbReference type="ARBA" id="ARBA00022722"/>
    </source>
</evidence>
<evidence type="ECO:0000256" key="1">
    <source>
        <dbReference type="ARBA" id="ARBA00001946"/>
    </source>
</evidence>
<comment type="similarity">
    <text evidence="3">Belongs to the EME1/MMS4 family.</text>
</comment>
<keyword evidence="7" id="KW-0227">DNA damage</keyword>
<feature type="compositionally biased region" description="Low complexity" evidence="14">
    <location>
        <begin position="309"/>
        <end position="328"/>
    </location>
</feature>
<proteinExistence type="inferred from homology"/>
<keyword evidence="4" id="KW-0540">Nuclease</keyword>
<dbReference type="PANTHER" id="PTHR21077:SF5">
    <property type="entry name" value="CROSSOVER JUNCTION ENDONUCLEASE MMS4"/>
    <property type="match status" value="1"/>
</dbReference>
<keyword evidence="11" id="KW-0234">DNA repair</keyword>
<keyword evidence="6" id="KW-0255">Endonuclease</keyword>
<accession>A0A2N3MZM1</accession>
<keyword evidence="10" id="KW-0233">DNA recombination</keyword>
<dbReference type="GO" id="GO:0031297">
    <property type="term" value="P:replication fork processing"/>
    <property type="evidence" value="ECO:0007669"/>
    <property type="project" value="TreeGrafter"/>
</dbReference>
<dbReference type="SMART" id="SM00891">
    <property type="entry name" value="ERCC4"/>
    <property type="match status" value="1"/>
</dbReference>
<feature type="compositionally biased region" description="Low complexity" evidence="14">
    <location>
        <begin position="79"/>
        <end position="89"/>
    </location>
</feature>
<dbReference type="GO" id="GO:0000712">
    <property type="term" value="P:resolution of meiotic recombination intermediates"/>
    <property type="evidence" value="ECO:0007669"/>
    <property type="project" value="TreeGrafter"/>
</dbReference>